<evidence type="ECO:0000256" key="3">
    <source>
        <dbReference type="ARBA" id="ARBA00011989"/>
    </source>
</evidence>
<dbReference type="HAMAP" id="MF_00955">
    <property type="entry name" value="GDP_Man_dehydratase"/>
    <property type="match status" value="1"/>
</dbReference>
<gene>
    <name evidence="6 8" type="primary">gmd</name>
    <name evidence="8" type="ORF">CHKLHMKO_00059</name>
</gene>
<evidence type="ECO:0000256" key="2">
    <source>
        <dbReference type="ARBA" id="ARBA00009263"/>
    </source>
</evidence>
<feature type="domain" description="NAD(P)-binding" evidence="7">
    <location>
        <begin position="5"/>
        <end position="315"/>
    </location>
</feature>
<dbReference type="Gene3D" id="3.40.50.720">
    <property type="entry name" value="NAD(P)-binding Rossmann-like Domain"/>
    <property type="match status" value="1"/>
</dbReference>
<dbReference type="NCBIfam" id="TIGR01472">
    <property type="entry name" value="gmd"/>
    <property type="match status" value="1"/>
</dbReference>
<keyword evidence="4 6" id="KW-0521">NADP</keyword>
<comment type="cofactor">
    <cofactor evidence="1 6">
        <name>NADP(+)</name>
        <dbReference type="ChEBI" id="CHEBI:58349"/>
    </cofactor>
</comment>
<dbReference type="AlphaFoldDB" id="A0A811T5D5"/>
<accession>A0A811T5D5</accession>
<dbReference type="EMBL" id="CAJHIO010000002">
    <property type="protein sequence ID" value="CAD6491108.1"/>
    <property type="molecule type" value="Genomic_DNA"/>
</dbReference>
<protein>
    <recommendedName>
        <fullName evidence="3 6">GDP-mannose 4,6-dehydratase</fullName>
        <ecNumber evidence="3 6">4.2.1.47</ecNumber>
    </recommendedName>
    <alternativeName>
        <fullName evidence="6">GDP-D-mannose dehydratase</fullName>
    </alternativeName>
</protein>
<dbReference type="InterPro" id="IPR016040">
    <property type="entry name" value="NAD(P)-bd_dom"/>
</dbReference>
<proteinExistence type="inferred from homology"/>
<dbReference type="PANTHER" id="PTHR43715:SF1">
    <property type="entry name" value="GDP-MANNOSE 4,6 DEHYDRATASE"/>
    <property type="match status" value="1"/>
</dbReference>
<organism evidence="8 9">
    <name type="scientific">Candidatus Argoarchaeum ethanivorans</name>
    <dbReference type="NCBI Taxonomy" id="2608793"/>
    <lineage>
        <taxon>Archaea</taxon>
        <taxon>Methanobacteriati</taxon>
        <taxon>Methanobacteriota</taxon>
        <taxon>Stenosarchaea group</taxon>
        <taxon>Methanomicrobia</taxon>
        <taxon>Methanosarcinales</taxon>
        <taxon>Methanosarcinales incertae sedis</taxon>
        <taxon>GOM Arc I cluster</taxon>
        <taxon>Candidatus Argoarchaeum</taxon>
    </lineage>
</organism>
<keyword evidence="5 6" id="KW-0456">Lyase</keyword>
<dbReference type="GO" id="GO:0042351">
    <property type="term" value="P:'de novo' GDP-L-fucose biosynthetic process"/>
    <property type="evidence" value="ECO:0007669"/>
    <property type="project" value="TreeGrafter"/>
</dbReference>
<dbReference type="Pfam" id="PF16363">
    <property type="entry name" value="GDP_Man_Dehyd"/>
    <property type="match status" value="1"/>
</dbReference>
<dbReference type="GO" id="GO:0070401">
    <property type="term" value="F:NADP+ binding"/>
    <property type="evidence" value="ECO:0007669"/>
    <property type="project" value="UniProtKB-UniRule"/>
</dbReference>
<sequence length="347" mass="39958">MKKALITGITGQDGSYLAELLLSKGYEVHGIIRRSSTFNTNRIDHIYVDPHDPNARLFLHYGDLSDSEQISNIIYNIKPDEVYHLGAQSHVRVSFDSPEYTGNVTALGTTRLIEAIRRSGNEVRFYQASSSEMFGASPPPQNEETPFRPRSPYACAKVYAYWMVKNYRDGYNMFLCNGILFNHESPRRGETFVTRKITRGIANILARKEKYLYLGNLEAKRDWGYAPEYVECMWQMLQNTHPEDFVIGTGEAYSVREFLEEAFSYAGLDVKEHVRIDSRYFRPTEVEELVSDSAKAKKKLGWNPKIKFEDLVKIMVNADMRAAGLESIGEGDKIIKKKFTNRWWRID</sequence>
<comment type="caution">
    <text evidence="6">Lacks conserved residue(s) required for the propagation of feature annotation.</text>
</comment>
<dbReference type="SUPFAM" id="SSF51735">
    <property type="entry name" value="NAD(P)-binding Rossmann-fold domains"/>
    <property type="match status" value="1"/>
</dbReference>
<comment type="catalytic activity">
    <reaction evidence="6">
        <text>GDP-alpha-D-mannose = GDP-4-dehydro-alpha-D-rhamnose + H2O</text>
        <dbReference type="Rhea" id="RHEA:23820"/>
        <dbReference type="ChEBI" id="CHEBI:15377"/>
        <dbReference type="ChEBI" id="CHEBI:57527"/>
        <dbReference type="ChEBI" id="CHEBI:57964"/>
        <dbReference type="EC" id="4.2.1.47"/>
    </reaction>
</comment>
<evidence type="ECO:0000256" key="5">
    <source>
        <dbReference type="ARBA" id="ARBA00023239"/>
    </source>
</evidence>
<evidence type="ECO:0000259" key="7">
    <source>
        <dbReference type="Pfam" id="PF16363"/>
    </source>
</evidence>
<dbReference type="Gene3D" id="3.90.25.10">
    <property type="entry name" value="UDP-galactose 4-epimerase, domain 1"/>
    <property type="match status" value="1"/>
</dbReference>
<dbReference type="PANTHER" id="PTHR43715">
    <property type="entry name" value="GDP-MANNOSE 4,6-DEHYDRATASE"/>
    <property type="match status" value="1"/>
</dbReference>
<dbReference type="CDD" id="cd05260">
    <property type="entry name" value="GDP_MD_SDR_e"/>
    <property type="match status" value="1"/>
</dbReference>
<dbReference type="Proteomes" id="UP000610373">
    <property type="component" value="Unassembled WGS sequence"/>
</dbReference>
<evidence type="ECO:0000313" key="8">
    <source>
        <dbReference type="EMBL" id="CAD6491108.1"/>
    </source>
</evidence>
<name>A0A811T5D5_9EURY</name>
<evidence type="ECO:0000313" key="9">
    <source>
        <dbReference type="Proteomes" id="UP000610373"/>
    </source>
</evidence>
<dbReference type="FunFam" id="3.40.50.720:FF:000102">
    <property type="entry name" value="GDP-mannose 4,6-dehydratase"/>
    <property type="match status" value="1"/>
</dbReference>
<evidence type="ECO:0000256" key="1">
    <source>
        <dbReference type="ARBA" id="ARBA00001937"/>
    </source>
</evidence>
<evidence type="ECO:0000256" key="4">
    <source>
        <dbReference type="ARBA" id="ARBA00022857"/>
    </source>
</evidence>
<dbReference type="GO" id="GO:0008446">
    <property type="term" value="F:GDP-mannose 4,6-dehydratase activity"/>
    <property type="evidence" value="ECO:0007669"/>
    <property type="project" value="UniProtKB-UniRule"/>
</dbReference>
<comment type="caution">
    <text evidence="8">The sequence shown here is derived from an EMBL/GenBank/DDBJ whole genome shotgun (WGS) entry which is preliminary data.</text>
</comment>
<dbReference type="InterPro" id="IPR036291">
    <property type="entry name" value="NAD(P)-bd_dom_sf"/>
</dbReference>
<dbReference type="EC" id="4.2.1.47" evidence="3 6"/>
<reference evidence="8" key="1">
    <citation type="submission" date="2020-10" db="EMBL/GenBank/DDBJ databases">
        <authorList>
            <person name="Hahn C.J."/>
            <person name="Laso-Perez R."/>
            <person name="Vulcano F."/>
            <person name="Vaziourakis K.-M."/>
            <person name="Stokke R."/>
            <person name="Steen I.H."/>
            <person name="Teske A."/>
            <person name="Boetius A."/>
            <person name="Liebeke M."/>
            <person name="Amann R."/>
            <person name="Knittel K."/>
        </authorList>
    </citation>
    <scope>NUCLEOTIDE SEQUENCE</scope>
    <source>
        <strain evidence="8">Gfbio:e3339647-f889-4370-9287-4fb5cb688e4c:AG392O15_GoMArc1</strain>
    </source>
</reference>
<comment type="similarity">
    <text evidence="2 6">Belongs to the NAD(P)-dependent epimerase/dehydratase family. GDP-mannose 4,6-dehydratase subfamily.</text>
</comment>
<evidence type="ECO:0000256" key="6">
    <source>
        <dbReference type="HAMAP-Rule" id="MF_00955"/>
    </source>
</evidence>
<dbReference type="InterPro" id="IPR006368">
    <property type="entry name" value="GDP_Man_deHydtase"/>
</dbReference>
<comment type="function">
    <text evidence="6">Catalyzes the conversion of GDP-D-mannose to GDP-4-dehydro-6-deoxy-D-mannose.</text>
</comment>